<organism evidence="2">
    <name type="scientific">Cuerna arida</name>
    <dbReference type="NCBI Taxonomy" id="1464854"/>
    <lineage>
        <taxon>Eukaryota</taxon>
        <taxon>Metazoa</taxon>
        <taxon>Ecdysozoa</taxon>
        <taxon>Arthropoda</taxon>
        <taxon>Hexapoda</taxon>
        <taxon>Insecta</taxon>
        <taxon>Pterygota</taxon>
        <taxon>Neoptera</taxon>
        <taxon>Paraneoptera</taxon>
        <taxon>Hemiptera</taxon>
        <taxon>Auchenorrhyncha</taxon>
        <taxon>Membracoidea</taxon>
        <taxon>Cicadellidae</taxon>
        <taxon>Cicadellinae</taxon>
        <taxon>Proconiini</taxon>
        <taxon>Cuerna</taxon>
    </lineage>
</organism>
<feature type="non-terminal residue" evidence="2">
    <location>
        <position position="1"/>
    </location>
</feature>
<accession>A0A1B6F5Y4</accession>
<protein>
    <submittedName>
        <fullName evidence="2">Uncharacterized protein</fullName>
    </submittedName>
</protein>
<dbReference type="AlphaFoldDB" id="A0A1B6F5Y4"/>
<feature type="non-terminal residue" evidence="2">
    <location>
        <position position="325"/>
    </location>
</feature>
<sequence>TSMNSEMQGIILLLLVCCSAAFSFTGDDKFIKKYAMMKVYESCFGPDVIKEVRKEMRIATSKCTGLSTSPLKIQHFDPPQHQAPTMTKTQVPNSQVHNIHIHGGKPTPAPALATETSSASPGFDLNKLQQVIMSGYNKHAQQTSYQQSQPPLQNQFSHNANPYLHAGLTNSVYQPPQQYNPFYPPPQSYYPPPSPYYPHPPPLYPPYYRGQRTSRDFDIRAQLDSLTAKMTGKVRNVTCVMQELGYLDENLEPAYNKMVERISRLPIPDDLKRDMTDGVEFCRQFAQCVPDERKDKLAREMVRPIFFFRCYKVIYSNTELLDFSL</sequence>
<reference evidence="2" key="1">
    <citation type="submission" date="2015-11" db="EMBL/GenBank/DDBJ databases">
        <title>De novo transcriptome assembly of four potential Pierce s Disease insect vectors from Arizona vineyards.</title>
        <authorList>
            <person name="Tassone E.E."/>
        </authorList>
    </citation>
    <scope>NUCLEOTIDE SEQUENCE</scope>
</reference>
<dbReference type="EMBL" id="GECZ01024185">
    <property type="protein sequence ID" value="JAS45584.1"/>
    <property type="molecule type" value="Transcribed_RNA"/>
</dbReference>
<feature type="chain" id="PRO_5008582722" evidence="1">
    <location>
        <begin position="22"/>
        <end position="325"/>
    </location>
</feature>
<gene>
    <name evidence="2" type="ORF">g.7035</name>
</gene>
<evidence type="ECO:0000256" key="1">
    <source>
        <dbReference type="SAM" id="SignalP"/>
    </source>
</evidence>
<name>A0A1B6F5Y4_9HEMI</name>
<evidence type="ECO:0000313" key="2">
    <source>
        <dbReference type="EMBL" id="JAS45584.1"/>
    </source>
</evidence>
<proteinExistence type="predicted"/>
<keyword evidence="1" id="KW-0732">Signal</keyword>
<feature type="signal peptide" evidence="1">
    <location>
        <begin position="1"/>
        <end position="21"/>
    </location>
</feature>